<dbReference type="GO" id="GO:0000155">
    <property type="term" value="F:phosphorelay sensor kinase activity"/>
    <property type="evidence" value="ECO:0007669"/>
    <property type="project" value="InterPro"/>
</dbReference>
<feature type="domain" description="Response regulatory" evidence="6">
    <location>
        <begin position="30"/>
        <end position="147"/>
    </location>
</feature>
<dbReference type="SMART" id="SM00448">
    <property type="entry name" value="REC"/>
    <property type="match status" value="2"/>
</dbReference>
<keyword evidence="3 4" id="KW-0597">Phosphoprotein</keyword>
<dbReference type="Pfam" id="PF00512">
    <property type="entry name" value="HisKA"/>
    <property type="match status" value="1"/>
</dbReference>
<evidence type="ECO:0000256" key="4">
    <source>
        <dbReference type="PROSITE-ProRule" id="PRU00169"/>
    </source>
</evidence>
<sequence>MTLAHPGNDWQWCMHNPPETDPPLAGRSELILNVDDNDAARLAKTRVLTRAGFDVLEASTGEQALSFVVSRKPAVVLLDVRLPDSDGVHVCKRIKQNPLTRSVLVLQTSAVLLTASDRIRALDSGADSYLTEPVEAPELVANVRALLRLWRAERALREADQRKSQFLATLAHELRNPLAPMRNALELMEPRFQPSPAAARAAWQTVGRQVEHLSRLVDDLLDVSRLAHGRLTLERTSIHVGSAIAAAVDANRREIDTRRQRVSICLENEACAVFGDDARVVQMLDNLVSNATKYAPDESEIEIDVGQSQGMVSIRVRNQGVGILPEEQEAIFEPFIQSRRSIAASQGGLGIGLSLVRALAALHGGTVSARSKGAGTGADFVLRLPEFVGSTSLVSPQAEGASMGHARARHILIVDDRLDNATALAALLESRGHRVHIAASGNAALILNGQITLDVAIIDIGVPPPDGYQIARTIRAHPISGSAVLIAVSDSAQARDGRDWRAAGFDHHLVKPVALADILRLVDGA</sequence>
<dbReference type="EMBL" id="AP023176">
    <property type="protein sequence ID" value="BCF94012.1"/>
    <property type="molecule type" value="Genomic_DNA"/>
</dbReference>
<accession>A0A7I8BZ42</accession>
<evidence type="ECO:0000256" key="1">
    <source>
        <dbReference type="ARBA" id="ARBA00000085"/>
    </source>
</evidence>
<feature type="modified residue" description="4-aspartylphosphate" evidence="4">
    <location>
        <position position="459"/>
    </location>
</feature>
<dbReference type="CDD" id="cd00075">
    <property type="entry name" value="HATPase"/>
    <property type="match status" value="1"/>
</dbReference>
<dbReference type="InterPro" id="IPR004358">
    <property type="entry name" value="Sig_transdc_His_kin-like_C"/>
</dbReference>
<dbReference type="SMART" id="SM00387">
    <property type="entry name" value="HATPase_c"/>
    <property type="match status" value="1"/>
</dbReference>
<dbReference type="SUPFAM" id="SSF55874">
    <property type="entry name" value="ATPase domain of HSP90 chaperone/DNA topoisomerase II/histidine kinase"/>
    <property type="match status" value="1"/>
</dbReference>
<feature type="domain" description="Histidine kinase" evidence="5">
    <location>
        <begin position="169"/>
        <end position="388"/>
    </location>
</feature>
<dbReference type="CDD" id="cd00082">
    <property type="entry name" value="HisKA"/>
    <property type="match status" value="1"/>
</dbReference>
<dbReference type="InterPro" id="IPR001789">
    <property type="entry name" value="Sig_transdc_resp-reg_receiver"/>
</dbReference>
<dbReference type="PANTHER" id="PTHR43547:SF2">
    <property type="entry name" value="HYBRID SIGNAL TRANSDUCTION HISTIDINE KINASE C"/>
    <property type="match status" value="1"/>
</dbReference>
<organism evidence="7 8">
    <name type="scientific">Paraburkholderia largidicola</name>
    <dbReference type="NCBI Taxonomy" id="3014751"/>
    <lineage>
        <taxon>Bacteria</taxon>
        <taxon>Pseudomonadati</taxon>
        <taxon>Pseudomonadota</taxon>
        <taxon>Betaproteobacteria</taxon>
        <taxon>Burkholderiales</taxon>
        <taxon>Burkholderiaceae</taxon>
        <taxon>Paraburkholderia</taxon>
    </lineage>
</organism>
<dbReference type="InterPro" id="IPR036097">
    <property type="entry name" value="HisK_dim/P_sf"/>
</dbReference>
<dbReference type="Proteomes" id="UP000510888">
    <property type="component" value="Plasmid PPGU16_p1"/>
</dbReference>
<name>A0A7I8BZ42_9BURK</name>
<keyword evidence="8" id="KW-1185">Reference proteome</keyword>
<evidence type="ECO:0000313" key="8">
    <source>
        <dbReference type="Proteomes" id="UP000510888"/>
    </source>
</evidence>
<dbReference type="PROSITE" id="PS50110">
    <property type="entry name" value="RESPONSE_REGULATORY"/>
    <property type="match status" value="2"/>
</dbReference>
<dbReference type="Gene3D" id="3.40.50.2300">
    <property type="match status" value="2"/>
</dbReference>
<gene>
    <name evidence="7" type="ORF">PPGU16_70790</name>
</gene>
<evidence type="ECO:0000259" key="6">
    <source>
        <dbReference type="PROSITE" id="PS50110"/>
    </source>
</evidence>
<dbReference type="Gene3D" id="3.30.565.10">
    <property type="entry name" value="Histidine kinase-like ATPase, C-terminal domain"/>
    <property type="match status" value="1"/>
</dbReference>
<dbReference type="Pfam" id="PF02518">
    <property type="entry name" value="HATPase_c"/>
    <property type="match status" value="1"/>
</dbReference>
<protein>
    <recommendedName>
        <fullName evidence="2">histidine kinase</fullName>
        <ecNumber evidence="2">2.7.13.3</ecNumber>
    </recommendedName>
</protein>
<proteinExistence type="predicted"/>
<dbReference type="Gene3D" id="1.10.287.130">
    <property type="match status" value="1"/>
</dbReference>
<dbReference type="EC" id="2.7.13.3" evidence="2"/>
<reference evidence="7 8" key="1">
    <citation type="journal article" date="2020" name="Genes (Basel)">
        <title>Genomic Comparison of Insect Gut Symbionts from Divergent Burkholderia Subclades.</title>
        <authorList>
            <person name="Takeshita K."/>
            <person name="Kikuchi Y."/>
        </authorList>
    </citation>
    <scope>NUCLEOTIDE SEQUENCE [LARGE SCALE GENOMIC DNA]</scope>
    <source>
        <strain evidence="7 8">PGU16</strain>
        <plasmid evidence="7 8">PPGU16_p1</plasmid>
    </source>
</reference>
<dbReference type="Gene3D" id="6.10.250.690">
    <property type="match status" value="1"/>
</dbReference>
<dbReference type="SUPFAM" id="SSF47384">
    <property type="entry name" value="Homodimeric domain of signal transducing histidine kinase"/>
    <property type="match status" value="1"/>
</dbReference>
<dbReference type="SUPFAM" id="SSF52172">
    <property type="entry name" value="CheY-like"/>
    <property type="match status" value="2"/>
</dbReference>
<dbReference type="PRINTS" id="PR00344">
    <property type="entry name" value="BCTRLSENSOR"/>
</dbReference>
<feature type="domain" description="Response regulatory" evidence="6">
    <location>
        <begin position="410"/>
        <end position="525"/>
    </location>
</feature>
<geneLocation type="plasmid" evidence="7 8">
    <name>PPGU16_p1</name>
</geneLocation>
<evidence type="ECO:0000259" key="5">
    <source>
        <dbReference type="PROSITE" id="PS50109"/>
    </source>
</evidence>
<dbReference type="AlphaFoldDB" id="A0A7I8BZ42"/>
<dbReference type="InterPro" id="IPR036890">
    <property type="entry name" value="HATPase_C_sf"/>
</dbReference>
<dbReference type="PANTHER" id="PTHR43547">
    <property type="entry name" value="TWO-COMPONENT HISTIDINE KINASE"/>
    <property type="match status" value="1"/>
</dbReference>
<evidence type="ECO:0000256" key="3">
    <source>
        <dbReference type="ARBA" id="ARBA00022553"/>
    </source>
</evidence>
<feature type="modified residue" description="4-aspartylphosphate" evidence="4">
    <location>
        <position position="79"/>
    </location>
</feature>
<dbReference type="InterPro" id="IPR003661">
    <property type="entry name" value="HisK_dim/P_dom"/>
</dbReference>
<dbReference type="InterPro" id="IPR003594">
    <property type="entry name" value="HATPase_dom"/>
</dbReference>
<dbReference type="InterPro" id="IPR011006">
    <property type="entry name" value="CheY-like_superfamily"/>
</dbReference>
<dbReference type="SMART" id="SM00388">
    <property type="entry name" value="HisKA"/>
    <property type="match status" value="1"/>
</dbReference>
<dbReference type="InterPro" id="IPR005467">
    <property type="entry name" value="His_kinase_dom"/>
</dbReference>
<dbReference type="KEGG" id="plad:PPGU16_70790"/>
<comment type="catalytic activity">
    <reaction evidence="1">
        <text>ATP + protein L-histidine = ADP + protein N-phospho-L-histidine.</text>
        <dbReference type="EC" id="2.7.13.3"/>
    </reaction>
</comment>
<evidence type="ECO:0000313" key="7">
    <source>
        <dbReference type="EMBL" id="BCF94012.1"/>
    </source>
</evidence>
<dbReference type="Pfam" id="PF00072">
    <property type="entry name" value="Response_reg"/>
    <property type="match status" value="2"/>
</dbReference>
<evidence type="ECO:0000256" key="2">
    <source>
        <dbReference type="ARBA" id="ARBA00012438"/>
    </source>
</evidence>
<dbReference type="PROSITE" id="PS50109">
    <property type="entry name" value="HIS_KIN"/>
    <property type="match status" value="1"/>
</dbReference>
<keyword evidence="7" id="KW-0614">Plasmid</keyword>